<gene>
    <name evidence="6" type="ORF">AURANDRAFT_65014</name>
</gene>
<dbReference type="AlphaFoldDB" id="F0YBP0"/>
<dbReference type="Pfam" id="PF17390">
    <property type="entry name" value="Bac_rhamnosid_C"/>
    <property type="match status" value="1"/>
</dbReference>
<evidence type="ECO:0000259" key="5">
    <source>
        <dbReference type="Pfam" id="PF17390"/>
    </source>
</evidence>
<evidence type="ECO:0000256" key="2">
    <source>
        <dbReference type="ARBA" id="ARBA00012652"/>
    </source>
</evidence>
<organism evidence="7">
    <name type="scientific">Aureococcus anophagefferens</name>
    <name type="common">Harmful bloom alga</name>
    <dbReference type="NCBI Taxonomy" id="44056"/>
    <lineage>
        <taxon>Eukaryota</taxon>
        <taxon>Sar</taxon>
        <taxon>Stramenopiles</taxon>
        <taxon>Ochrophyta</taxon>
        <taxon>Pelagophyceae</taxon>
        <taxon>Pelagomonadales</taxon>
        <taxon>Pelagomonadaceae</taxon>
        <taxon>Aureococcus</taxon>
    </lineage>
</organism>
<dbReference type="RefSeq" id="XP_009037989.1">
    <property type="nucleotide sequence ID" value="XM_009039741.1"/>
</dbReference>
<dbReference type="SUPFAM" id="SSF48208">
    <property type="entry name" value="Six-hairpin glycosidases"/>
    <property type="match status" value="1"/>
</dbReference>
<dbReference type="GO" id="GO:0005975">
    <property type="term" value="P:carbohydrate metabolic process"/>
    <property type="evidence" value="ECO:0007669"/>
    <property type="project" value="InterPro"/>
</dbReference>
<protein>
    <recommendedName>
        <fullName evidence="2">alpha-L-rhamnosidase</fullName>
        <ecNumber evidence="2">3.2.1.40</ecNumber>
    </recommendedName>
</protein>
<dbReference type="EMBL" id="GL833131">
    <property type="protein sequence ID" value="EGB07366.1"/>
    <property type="molecule type" value="Genomic_DNA"/>
</dbReference>
<dbReference type="Gene3D" id="2.60.40.10">
    <property type="entry name" value="Immunoglobulins"/>
    <property type="match status" value="1"/>
</dbReference>
<accession>F0YBP0</accession>
<dbReference type="GO" id="GO:0030596">
    <property type="term" value="F:alpha-L-rhamnosidase activity"/>
    <property type="evidence" value="ECO:0007669"/>
    <property type="project" value="UniProtKB-EC"/>
</dbReference>
<dbReference type="PANTHER" id="PTHR33307">
    <property type="entry name" value="ALPHA-RHAMNOSIDASE (EUROFUNG)"/>
    <property type="match status" value="1"/>
</dbReference>
<keyword evidence="7" id="KW-1185">Reference proteome</keyword>
<dbReference type="KEGG" id="aaf:AURANDRAFT_65014"/>
<evidence type="ECO:0000259" key="4">
    <source>
        <dbReference type="Pfam" id="PF17389"/>
    </source>
</evidence>
<dbReference type="Gene3D" id="1.50.10.10">
    <property type="match status" value="1"/>
</dbReference>
<dbReference type="Gene3D" id="2.60.120.260">
    <property type="entry name" value="Galactose-binding domain-like"/>
    <property type="match status" value="1"/>
</dbReference>
<dbReference type="EC" id="3.2.1.40" evidence="2"/>
<feature type="domain" description="Alpha-L-rhamnosidase C-terminal" evidence="5">
    <location>
        <begin position="967"/>
        <end position="1031"/>
    </location>
</feature>
<comment type="catalytic activity">
    <reaction evidence="1">
        <text>Hydrolysis of terminal non-reducing alpha-L-rhamnose residues in alpha-L-rhamnosides.</text>
        <dbReference type="EC" id="3.2.1.40"/>
    </reaction>
</comment>
<evidence type="ECO:0000313" key="6">
    <source>
        <dbReference type="EMBL" id="EGB07366.1"/>
    </source>
</evidence>
<name>F0YBP0_AURAN</name>
<dbReference type="Gene3D" id="2.60.420.10">
    <property type="entry name" value="Maltose phosphorylase, domain 3"/>
    <property type="match status" value="1"/>
</dbReference>
<dbReference type="Pfam" id="PF17389">
    <property type="entry name" value="Bac_rhamnosid6H"/>
    <property type="match status" value="1"/>
</dbReference>
<feature type="domain" description="Alpha-L-rhamnosidase six-hairpin glycosidase" evidence="4">
    <location>
        <begin position="639"/>
        <end position="946"/>
    </location>
</feature>
<dbReference type="InParanoid" id="F0YBP0"/>
<dbReference type="InterPro" id="IPR013783">
    <property type="entry name" value="Ig-like_fold"/>
</dbReference>
<proteinExistence type="predicted"/>
<evidence type="ECO:0000256" key="1">
    <source>
        <dbReference type="ARBA" id="ARBA00001445"/>
    </source>
</evidence>
<dbReference type="InterPro" id="IPR012341">
    <property type="entry name" value="6hp_glycosidase-like_sf"/>
</dbReference>
<evidence type="ECO:0000313" key="7">
    <source>
        <dbReference type="Proteomes" id="UP000002729"/>
    </source>
</evidence>
<reference evidence="6 7" key="1">
    <citation type="journal article" date="2011" name="Proc. Natl. Acad. Sci. U.S.A.">
        <title>Niche of harmful alga Aureococcus anophagefferens revealed through ecogenomics.</title>
        <authorList>
            <person name="Gobler C.J."/>
            <person name="Berry D.L."/>
            <person name="Dyhrman S.T."/>
            <person name="Wilhelm S.W."/>
            <person name="Salamov A."/>
            <person name="Lobanov A.V."/>
            <person name="Zhang Y."/>
            <person name="Collier J.L."/>
            <person name="Wurch L.L."/>
            <person name="Kustka A.B."/>
            <person name="Dill B.D."/>
            <person name="Shah M."/>
            <person name="VerBerkmoes N.C."/>
            <person name="Kuo A."/>
            <person name="Terry A."/>
            <person name="Pangilinan J."/>
            <person name="Lindquist E.A."/>
            <person name="Lucas S."/>
            <person name="Paulsen I.T."/>
            <person name="Hattenrath-Lehmann T.K."/>
            <person name="Talmage S.C."/>
            <person name="Walker E.A."/>
            <person name="Koch F."/>
            <person name="Burson A.M."/>
            <person name="Marcoval M.A."/>
            <person name="Tang Y.Z."/>
            <person name="Lecleir G.R."/>
            <person name="Coyne K.J."/>
            <person name="Berg G.M."/>
            <person name="Bertrand E.M."/>
            <person name="Saito M.A."/>
            <person name="Gladyshev V.N."/>
            <person name="Grigoriev I.V."/>
        </authorList>
    </citation>
    <scope>NUCLEOTIDE SEQUENCE [LARGE SCALE GENOMIC DNA]</scope>
    <source>
        <strain evidence="7">CCMP 1984</strain>
    </source>
</reference>
<dbReference type="Proteomes" id="UP000002729">
    <property type="component" value="Unassembled WGS sequence"/>
</dbReference>
<dbReference type="OrthoDB" id="10691607at2759"/>
<sequence length="1066" mass="111962">MFTKDLHVDTCSHEHAPPRGRCPDDFLIVLAANPFRRVISSAAWHKKISGGQEIKPWGFDEREQISHFRGWVANLAAPPVRTASELLPRGANPFVLRTNNLQDDTLLLLAALGYPRRNFSSRHCVSSCASTKRTVSAAAFKPSPPWDQRAYYDDATAAKVRRLYARDFDAFGFSRDPQHIMVCAACRNMLPFCRIIMLPFLLLPYAWAGTPTQLVVDLKPVPALGVSTSPMFRWAVAPCDDATDAMQTSYAITVTDAADAVIWDSGTVASPTALAAYGGAALNGSASYAWTVTTTSDACGASAAATGSFVTAAAFAPNASFIWHSNSKAAFAFLRGEVPAVEGVARATLYASGLGDDFVLCSYKVWVAGELLGCGPGRGEAPMARDGTNATFRTGAYDTYDVTRFFGDGGAVAVAAQGVASKDAHPQVRGVLVQIDVVAGDGTTTSYATDGSWLAFDADAYLGPTLAKSWYKVRLENADARLEPAFGADAAAVRWRAAPLASLGGDWTAAAPAAAVGAVAPKLARPVRIVDAAATVGGHFFGDFGREFEGGLTFATAEGVDGVVLRVTTGESAANSTVGDAWGFVFNLTLRGGPMRYETHQYMEFRYVQVDVLAGSFDVATDLDVGAWTAEYPYDAAESSFDSSDATLDGVYELARWTVEAGVLDTFTDSNTRERRPYEADMLCAGTARLWVQRDAALLRHSVSYVLEAPTWPVEWLQMAPLLAWADYMATGETVVAETYADLLRNDTRYPADADATGLLSCSKPPNKCSSPPAGPGHHIVDWFPGPSGAMFRASDHLSVDQAFAVAGLRKLAATAGGAVAKAAAADADALYAAMKTHMWNASANRYCDGACADVAGHAGVTTAAWFLYNGLLEPAAAATACADVKAWGLEGFGSYGAFIYLSALAACDVDDGSAMLEALTKCDAQSWCAEMRDSGATMTRESWAGGTYSHPWGTAALVGVSAGVLGVAQTAPAWRNFTVKPKLGNLTFANGVVPTLAGPVAVNATPTATAVVVPPNSRATVCVANAARVLLDGVAVDAVASGAHACAVGVGSGRRGAARVVAAAE</sequence>
<dbReference type="InterPro" id="IPR008928">
    <property type="entry name" value="6-hairpin_glycosidase_sf"/>
</dbReference>
<dbReference type="InterPro" id="IPR016007">
    <property type="entry name" value="Alpha_rhamnosid"/>
</dbReference>
<keyword evidence="3" id="KW-0378">Hydrolase</keyword>
<dbReference type="Pfam" id="PF25788">
    <property type="entry name" value="Ig_Rha78A_N"/>
    <property type="match status" value="1"/>
</dbReference>
<dbReference type="InterPro" id="IPR035396">
    <property type="entry name" value="Bac_rhamnosid6H"/>
</dbReference>
<dbReference type="GeneID" id="20225120"/>
<dbReference type="eggNOG" id="ENOG502SKW1">
    <property type="taxonomic scope" value="Eukaryota"/>
</dbReference>
<dbReference type="PANTHER" id="PTHR33307:SF6">
    <property type="entry name" value="ALPHA-RHAMNOSIDASE (EUROFUNG)-RELATED"/>
    <property type="match status" value="1"/>
</dbReference>
<evidence type="ECO:0000256" key="3">
    <source>
        <dbReference type="ARBA" id="ARBA00022801"/>
    </source>
</evidence>
<dbReference type="InterPro" id="IPR035398">
    <property type="entry name" value="Bac_rhamnosid_C"/>
</dbReference>